<evidence type="ECO:0000256" key="1">
    <source>
        <dbReference type="SAM" id="Phobius"/>
    </source>
</evidence>
<dbReference type="EMBL" id="SUVG01000002">
    <property type="protein sequence ID" value="MBE6420848.1"/>
    <property type="molecule type" value="Genomic_DNA"/>
</dbReference>
<keyword evidence="1" id="KW-0472">Membrane</keyword>
<gene>
    <name evidence="2" type="ORF">E7027_01700</name>
</gene>
<name>A0A928DN52_9BACT</name>
<sequence length="103" mass="11323">MSPKICPRCFLPYEETDNFCRRCGKSLKPGSGFLCSHTGIILLTLVLGPFALPVVWSSKLIGTVAKWIYTIVLVLIGIYLIQACVAAFELVQDVSRSLVSPTF</sequence>
<keyword evidence="1" id="KW-1133">Transmembrane helix</keyword>
<feature type="transmembrane region" description="Helical" evidence="1">
    <location>
        <begin position="31"/>
        <end position="55"/>
    </location>
</feature>
<reference evidence="2" key="1">
    <citation type="submission" date="2019-04" db="EMBL/GenBank/DDBJ databases">
        <title>Evolution of Biomass-Degrading Anaerobic Consortia Revealed by Metagenomics.</title>
        <authorList>
            <person name="Peng X."/>
        </authorList>
    </citation>
    <scope>NUCLEOTIDE SEQUENCE</scope>
    <source>
        <strain evidence="2">SIG66</strain>
    </source>
</reference>
<feature type="transmembrane region" description="Helical" evidence="1">
    <location>
        <begin position="67"/>
        <end position="88"/>
    </location>
</feature>
<proteinExistence type="predicted"/>
<keyword evidence="1" id="KW-0812">Transmembrane</keyword>
<evidence type="ECO:0000313" key="2">
    <source>
        <dbReference type="EMBL" id="MBE6420848.1"/>
    </source>
</evidence>
<evidence type="ECO:0000313" key="3">
    <source>
        <dbReference type="Proteomes" id="UP000725649"/>
    </source>
</evidence>
<dbReference type="AlphaFoldDB" id="A0A928DN52"/>
<evidence type="ECO:0008006" key="4">
    <source>
        <dbReference type="Google" id="ProtNLM"/>
    </source>
</evidence>
<dbReference type="Proteomes" id="UP000725649">
    <property type="component" value="Unassembled WGS sequence"/>
</dbReference>
<accession>A0A928DN52</accession>
<organism evidence="2 3">
    <name type="scientific">Candidatus Avelusimicrobium gallicola</name>
    <dbReference type="NCBI Taxonomy" id="2562704"/>
    <lineage>
        <taxon>Bacteria</taxon>
        <taxon>Pseudomonadati</taxon>
        <taxon>Elusimicrobiota</taxon>
        <taxon>Elusimicrobia</taxon>
        <taxon>Elusimicrobiales</taxon>
        <taxon>Elusimicrobiaceae</taxon>
        <taxon>Candidatus Avelusimicrobium</taxon>
    </lineage>
</organism>
<protein>
    <recommendedName>
        <fullName evidence="4">Zinc ribbon domain-containing protein</fullName>
    </recommendedName>
</protein>
<comment type="caution">
    <text evidence="2">The sequence shown here is derived from an EMBL/GenBank/DDBJ whole genome shotgun (WGS) entry which is preliminary data.</text>
</comment>